<sequence>MKKVTMQQIADHLGVSKFVVSKALSGKGGVNEMTKERVIQAASQLGYFNQKNGYVKNVRPAMGTAVIPPGKQSVLVLMPNIRSQNKESLYWGKVLEGISDELEEQNLGMIIVSEPRTEVMMNIINPEGILGMIGVGQIATSLLLEVHRTGLPMVLVDHEDNLIPADSIFANNVDGTYRMANHLIGLGHRQLHFLGNLNFSRSFRDRWIGFRSALEENGLDVQTHNDPMLFLDSVETGGFGPGLKEWLQARKQSKPAALPTALVCANDSIALHTIGILRELDIRVPEDITVTGFDNIDDAARFEPAITTVSVPKEQLGRRAVTKLLDRLADSNRAVEKWLISVELLYRQSASKPGAAAHASI</sequence>
<gene>
    <name evidence="6" type="ORF">QNH46_16605</name>
</gene>
<keyword evidence="4" id="KW-0804">Transcription</keyword>
<dbReference type="GO" id="GO:0003700">
    <property type="term" value="F:DNA-binding transcription factor activity"/>
    <property type="evidence" value="ECO:0007669"/>
    <property type="project" value="TreeGrafter"/>
</dbReference>
<evidence type="ECO:0000256" key="2">
    <source>
        <dbReference type="ARBA" id="ARBA00023015"/>
    </source>
</evidence>
<dbReference type="InterPro" id="IPR000843">
    <property type="entry name" value="HTH_LacI"/>
</dbReference>
<evidence type="ECO:0000256" key="1">
    <source>
        <dbReference type="ARBA" id="ARBA00022491"/>
    </source>
</evidence>
<dbReference type="CDD" id="cd01392">
    <property type="entry name" value="HTH_LacI"/>
    <property type="match status" value="1"/>
</dbReference>
<dbReference type="GO" id="GO:0000976">
    <property type="term" value="F:transcription cis-regulatory region binding"/>
    <property type="evidence" value="ECO:0007669"/>
    <property type="project" value="TreeGrafter"/>
</dbReference>
<feature type="domain" description="HTH lacI-type" evidence="5">
    <location>
        <begin position="4"/>
        <end position="47"/>
    </location>
</feature>
<dbReference type="KEGG" id="pwn:QNH46_16605"/>
<evidence type="ECO:0000313" key="7">
    <source>
        <dbReference type="Proteomes" id="UP001177943"/>
    </source>
</evidence>
<dbReference type="SUPFAM" id="SSF47413">
    <property type="entry name" value="lambda repressor-like DNA-binding domains"/>
    <property type="match status" value="1"/>
</dbReference>
<dbReference type="SUPFAM" id="SSF53822">
    <property type="entry name" value="Periplasmic binding protein-like I"/>
    <property type="match status" value="1"/>
</dbReference>
<keyword evidence="2" id="KW-0805">Transcription regulation</keyword>
<protein>
    <submittedName>
        <fullName evidence="6">LacI family DNA-binding transcriptional regulator</fullName>
    </submittedName>
</protein>
<dbReference type="Gene3D" id="3.40.50.2300">
    <property type="match status" value="2"/>
</dbReference>
<keyword evidence="1" id="KW-0678">Repressor</keyword>
<dbReference type="CDD" id="cd19974">
    <property type="entry name" value="PBP1_LacI-like"/>
    <property type="match status" value="1"/>
</dbReference>
<evidence type="ECO:0000256" key="4">
    <source>
        <dbReference type="ARBA" id="ARBA00023163"/>
    </source>
</evidence>
<dbReference type="InterPro" id="IPR010982">
    <property type="entry name" value="Lambda_DNA-bd_dom_sf"/>
</dbReference>
<accession>A0AA95KUU3</accession>
<evidence type="ECO:0000313" key="6">
    <source>
        <dbReference type="EMBL" id="WHX47755.1"/>
    </source>
</evidence>
<evidence type="ECO:0000259" key="5">
    <source>
        <dbReference type="PROSITE" id="PS50932"/>
    </source>
</evidence>
<dbReference type="EMBL" id="CP126084">
    <property type="protein sequence ID" value="WHX47755.1"/>
    <property type="molecule type" value="Genomic_DNA"/>
</dbReference>
<evidence type="ECO:0000256" key="3">
    <source>
        <dbReference type="ARBA" id="ARBA00023125"/>
    </source>
</evidence>
<reference evidence="6" key="1">
    <citation type="submission" date="2023-05" db="EMBL/GenBank/DDBJ databases">
        <title>Comparative genomics of Bacillaceae isolates and their secondary metabolite potential.</title>
        <authorList>
            <person name="Song L."/>
            <person name="Nielsen L.J."/>
            <person name="Mohite O."/>
            <person name="Xu X."/>
            <person name="Weber T."/>
            <person name="Kovacs A.T."/>
        </authorList>
    </citation>
    <scope>NUCLEOTIDE SEQUENCE</scope>
    <source>
        <strain evidence="6">B2_4</strain>
    </source>
</reference>
<keyword evidence="3 6" id="KW-0238">DNA-binding</keyword>
<dbReference type="InterPro" id="IPR046335">
    <property type="entry name" value="LacI/GalR-like_sensor"/>
</dbReference>
<dbReference type="PANTHER" id="PTHR30146:SF148">
    <property type="entry name" value="HTH-TYPE TRANSCRIPTIONAL REPRESSOR PURR-RELATED"/>
    <property type="match status" value="1"/>
</dbReference>
<proteinExistence type="predicted"/>
<dbReference type="RefSeq" id="WP_283925248.1">
    <property type="nucleotide sequence ID" value="NZ_CP126084.1"/>
</dbReference>
<dbReference type="Proteomes" id="UP001177943">
    <property type="component" value="Chromosome"/>
</dbReference>
<dbReference type="SMART" id="SM00354">
    <property type="entry name" value="HTH_LACI"/>
    <property type="match status" value="1"/>
</dbReference>
<dbReference type="Gene3D" id="1.10.260.40">
    <property type="entry name" value="lambda repressor-like DNA-binding domains"/>
    <property type="match status" value="1"/>
</dbReference>
<dbReference type="InterPro" id="IPR028082">
    <property type="entry name" value="Peripla_BP_I"/>
</dbReference>
<organism evidence="6 7">
    <name type="scientific">Paenibacillus woosongensis</name>
    <dbReference type="NCBI Taxonomy" id="307580"/>
    <lineage>
        <taxon>Bacteria</taxon>
        <taxon>Bacillati</taxon>
        <taxon>Bacillota</taxon>
        <taxon>Bacilli</taxon>
        <taxon>Bacillales</taxon>
        <taxon>Paenibacillaceae</taxon>
        <taxon>Paenibacillus</taxon>
    </lineage>
</organism>
<dbReference type="PANTHER" id="PTHR30146">
    <property type="entry name" value="LACI-RELATED TRANSCRIPTIONAL REPRESSOR"/>
    <property type="match status" value="1"/>
</dbReference>
<dbReference type="PROSITE" id="PS50932">
    <property type="entry name" value="HTH_LACI_2"/>
    <property type="match status" value="1"/>
</dbReference>
<name>A0AA95KUU3_9BACL</name>
<dbReference type="AlphaFoldDB" id="A0AA95KUU3"/>
<dbReference type="Pfam" id="PF00356">
    <property type="entry name" value="LacI"/>
    <property type="match status" value="1"/>
</dbReference>
<dbReference type="Pfam" id="PF13377">
    <property type="entry name" value="Peripla_BP_3"/>
    <property type="match status" value="1"/>
</dbReference>